<sequence>MVPTKPQKAFCAVKYEKTMYVITVQRNYRREFGVDPPDKNSIKGWYTQLVETGCLYKGKNTGRPRSEEIVDRVRQFFLGVSSCFLVNFRNSLHTGYLEKNKEKWCILFLPLQETCWGEHVRKWNIT</sequence>
<feature type="domain" description="DUF4817" evidence="1">
    <location>
        <begin position="7"/>
        <end position="55"/>
    </location>
</feature>
<keyword evidence="3" id="KW-1185">Reference proteome</keyword>
<name>A0A8X6XZ99_9ARAC</name>
<proteinExistence type="predicted"/>
<evidence type="ECO:0000313" key="3">
    <source>
        <dbReference type="Proteomes" id="UP000886998"/>
    </source>
</evidence>
<organism evidence="2 3">
    <name type="scientific">Trichonephila inaurata madagascariensis</name>
    <dbReference type="NCBI Taxonomy" id="2747483"/>
    <lineage>
        <taxon>Eukaryota</taxon>
        <taxon>Metazoa</taxon>
        <taxon>Ecdysozoa</taxon>
        <taxon>Arthropoda</taxon>
        <taxon>Chelicerata</taxon>
        <taxon>Arachnida</taxon>
        <taxon>Araneae</taxon>
        <taxon>Araneomorphae</taxon>
        <taxon>Entelegynae</taxon>
        <taxon>Araneoidea</taxon>
        <taxon>Nephilidae</taxon>
        <taxon>Trichonephila</taxon>
        <taxon>Trichonephila inaurata</taxon>
    </lineage>
</organism>
<evidence type="ECO:0000313" key="2">
    <source>
        <dbReference type="EMBL" id="GFY62109.1"/>
    </source>
</evidence>
<gene>
    <name evidence="2" type="primary">C0J52_12724</name>
    <name evidence="2" type="ORF">TNIN_276001</name>
</gene>
<dbReference type="OrthoDB" id="6611281at2759"/>
<comment type="caution">
    <text evidence="2">The sequence shown here is derived from an EMBL/GenBank/DDBJ whole genome shotgun (WGS) entry which is preliminary data.</text>
</comment>
<dbReference type="Pfam" id="PF16087">
    <property type="entry name" value="DUF4817"/>
    <property type="match status" value="1"/>
</dbReference>
<dbReference type="InterPro" id="IPR032135">
    <property type="entry name" value="DUF4817"/>
</dbReference>
<dbReference type="EMBL" id="BMAV01014066">
    <property type="protein sequence ID" value="GFY62109.1"/>
    <property type="molecule type" value="Genomic_DNA"/>
</dbReference>
<evidence type="ECO:0000259" key="1">
    <source>
        <dbReference type="Pfam" id="PF16087"/>
    </source>
</evidence>
<dbReference type="AlphaFoldDB" id="A0A8X6XZ99"/>
<dbReference type="Proteomes" id="UP000886998">
    <property type="component" value="Unassembled WGS sequence"/>
</dbReference>
<reference evidence="2" key="1">
    <citation type="submission" date="2020-08" db="EMBL/GenBank/DDBJ databases">
        <title>Multicomponent nature underlies the extraordinary mechanical properties of spider dragline silk.</title>
        <authorList>
            <person name="Kono N."/>
            <person name="Nakamura H."/>
            <person name="Mori M."/>
            <person name="Yoshida Y."/>
            <person name="Ohtoshi R."/>
            <person name="Malay A.D."/>
            <person name="Moran D.A.P."/>
            <person name="Tomita M."/>
            <person name="Numata K."/>
            <person name="Arakawa K."/>
        </authorList>
    </citation>
    <scope>NUCLEOTIDE SEQUENCE</scope>
</reference>
<protein>
    <submittedName>
        <fullName evidence="2">DUF4817 domain-containing protein</fullName>
    </submittedName>
</protein>
<accession>A0A8X6XZ99</accession>